<name>A0ACB9LH73_9MYRT</name>
<reference evidence="2" key="1">
    <citation type="journal article" date="2023" name="Front. Plant Sci.">
        <title>Chromosomal-level genome assembly of Melastoma candidum provides insights into trichome evolution.</title>
        <authorList>
            <person name="Zhong Y."/>
            <person name="Wu W."/>
            <person name="Sun C."/>
            <person name="Zou P."/>
            <person name="Liu Y."/>
            <person name="Dai S."/>
            <person name="Zhou R."/>
        </authorList>
    </citation>
    <scope>NUCLEOTIDE SEQUENCE [LARGE SCALE GENOMIC DNA]</scope>
</reference>
<protein>
    <submittedName>
        <fullName evidence="1">Uncharacterized protein</fullName>
    </submittedName>
</protein>
<sequence>MEMENGFFDGGVLLSTKLSRLGITDGDYPNPKPNPNRGLTQGAVAVEAAEATIKHENDENIRLRTELQDKIRELERYFRISFLALPGMQ</sequence>
<evidence type="ECO:0000313" key="1">
    <source>
        <dbReference type="EMBL" id="KAI4310840.1"/>
    </source>
</evidence>
<dbReference type="EMBL" id="CM042890">
    <property type="protein sequence ID" value="KAI4310840.1"/>
    <property type="molecule type" value="Genomic_DNA"/>
</dbReference>
<keyword evidence="2" id="KW-1185">Reference proteome</keyword>
<proteinExistence type="predicted"/>
<evidence type="ECO:0000313" key="2">
    <source>
        <dbReference type="Proteomes" id="UP001057402"/>
    </source>
</evidence>
<accession>A0ACB9LH73</accession>
<organism evidence="1 2">
    <name type="scientific">Melastoma candidum</name>
    <dbReference type="NCBI Taxonomy" id="119954"/>
    <lineage>
        <taxon>Eukaryota</taxon>
        <taxon>Viridiplantae</taxon>
        <taxon>Streptophyta</taxon>
        <taxon>Embryophyta</taxon>
        <taxon>Tracheophyta</taxon>
        <taxon>Spermatophyta</taxon>
        <taxon>Magnoliopsida</taxon>
        <taxon>eudicotyledons</taxon>
        <taxon>Gunneridae</taxon>
        <taxon>Pentapetalae</taxon>
        <taxon>rosids</taxon>
        <taxon>malvids</taxon>
        <taxon>Myrtales</taxon>
        <taxon>Melastomataceae</taxon>
        <taxon>Melastomatoideae</taxon>
        <taxon>Melastomateae</taxon>
        <taxon>Melastoma</taxon>
    </lineage>
</organism>
<dbReference type="Proteomes" id="UP001057402">
    <property type="component" value="Chromosome 11"/>
</dbReference>
<comment type="caution">
    <text evidence="1">The sequence shown here is derived from an EMBL/GenBank/DDBJ whole genome shotgun (WGS) entry which is preliminary data.</text>
</comment>
<gene>
    <name evidence="1" type="ORF">MLD38_035790</name>
</gene>